<protein>
    <submittedName>
        <fullName evidence="2">Uncharacterized protein</fullName>
    </submittedName>
</protein>
<dbReference type="Proteomes" id="UP000615446">
    <property type="component" value="Unassembled WGS sequence"/>
</dbReference>
<sequence length="172" mass="19495">MNQLDPFVPMSIYVSSSQSPEQTPSSSKVVIFNNVPLQPVTLSKHSDINNKSLKQPQNNQDKKRKQDHLADNFNNSNLILTGYCPQQEEQNDVIPSPDLDSRNVFQFELAILAILLDASSLPFIKNLTLNFQVTIGFITRRRRINQHQALSRPPRRTLTLGLTSSIGWIQIN</sequence>
<evidence type="ECO:0000313" key="2">
    <source>
        <dbReference type="EMBL" id="GES84258.1"/>
    </source>
</evidence>
<reference evidence="2" key="1">
    <citation type="submission" date="2019-10" db="EMBL/GenBank/DDBJ databases">
        <title>Conservation and host-specific expression of non-tandemly repeated heterogenous ribosome RNA gene in arbuscular mycorrhizal fungi.</title>
        <authorList>
            <person name="Maeda T."/>
            <person name="Kobayashi Y."/>
            <person name="Nakagawa T."/>
            <person name="Ezawa T."/>
            <person name="Yamaguchi K."/>
            <person name="Bino T."/>
            <person name="Nishimoto Y."/>
            <person name="Shigenobu S."/>
            <person name="Kawaguchi M."/>
        </authorList>
    </citation>
    <scope>NUCLEOTIDE SEQUENCE</scope>
    <source>
        <strain evidence="2">HR1</strain>
    </source>
</reference>
<dbReference type="AlphaFoldDB" id="A0A8H3QLM0"/>
<feature type="compositionally biased region" description="Polar residues" evidence="1">
    <location>
        <begin position="49"/>
        <end position="59"/>
    </location>
</feature>
<dbReference type="EMBL" id="BLAL01000079">
    <property type="protein sequence ID" value="GES84258.1"/>
    <property type="molecule type" value="Genomic_DNA"/>
</dbReference>
<accession>A0A8H3QLM0</accession>
<gene>
    <name evidence="2" type="ORF">RCL2_001138200</name>
</gene>
<organism evidence="2 3">
    <name type="scientific">Rhizophagus clarus</name>
    <dbReference type="NCBI Taxonomy" id="94130"/>
    <lineage>
        <taxon>Eukaryota</taxon>
        <taxon>Fungi</taxon>
        <taxon>Fungi incertae sedis</taxon>
        <taxon>Mucoromycota</taxon>
        <taxon>Glomeromycotina</taxon>
        <taxon>Glomeromycetes</taxon>
        <taxon>Glomerales</taxon>
        <taxon>Glomeraceae</taxon>
        <taxon>Rhizophagus</taxon>
    </lineage>
</organism>
<comment type="caution">
    <text evidence="2">The sequence shown here is derived from an EMBL/GenBank/DDBJ whole genome shotgun (WGS) entry which is preliminary data.</text>
</comment>
<evidence type="ECO:0000256" key="1">
    <source>
        <dbReference type="SAM" id="MobiDB-lite"/>
    </source>
</evidence>
<name>A0A8H3QLM0_9GLOM</name>
<feature type="region of interest" description="Disordered" evidence="1">
    <location>
        <begin position="43"/>
        <end position="66"/>
    </location>
</feature>
<proteinExistence type="predicted"/>
<evidence type="ECO:0000313" key="3">
    <source>
        <dbReference type="Proteomes" id="UP000615446"/>
    </source>
</evidence>